<accession>A0AAW3U3U0</accession>
<dbReference type="AlphaFoldDB" id="A0AAW3U3U0"/>
<dbReference type="EMBL" id="JACHNL010000003">
    <property type="protein sequence ID" value="MBB4723711.1"/>
    <property type="molecule type" value="Genomic_DNA"/>
</dbReference>
<evidence type="ECO:0000313" key="2">
    <source>
        <dbReference type="Proteomes" id="UP000576603"/>
    </source>
</evidence>
<sequence>MNSSVYRLLLIDTSESTIFHGHKMSRKPWAYQASSVEAVSNFVRRVTRKF</sequence>
<proteinExistence type="predicted"/>
<name>A0AAW3U3U0_XANEU</name>
<dbReference type="Proteomes" id="UP000576603">
    <property type="component" value="Unassembled WGS sequence"/>
</dbReference>
<organism evidence="1 2">
    <name type="scientific">Xanthomonas euvesicatoria</name>
    <dbReference type="NCBI Taxonomy" id="456327"/>
    <lineage>
        <taxon>Bacteria</taxon>
        <taxon>Pseudomonadati</taxon>
        <taxon>Pseudomonadota</taxon>
        <taxon>Gammaproteobacteria</taxon>
        <taxon>Lysobacterales</taxon>
        <taxon>Lysobacteraceae</taxon>
        <taxon>Xanthomonas</taxon>
    </lineage>
</organism>
<gene>
    <name evidence="1" type="ORF">FHY32_002048</name>
</gene>
<protein>
    <submittedName>
        <fullName evidence="1">Uncharacterized protein</fullName>
    </submittedName>
</protein>
<comment type="caution">
    <text evidence="1">The sequence shown here is derived from an EMBL/GenBank/DDBJ whole genome shotgun (WGS) entry which is preliminary data.</text>
</comment>
<evidence type="ECO:0000313" key="1">
    <source>
        <dbReference type="EMBL" id="MBB4723711.1"/>
    </source>
</evidence>
<reference evidence="1 2" key="1">
    <citation type="submission" date="2020-08" db="EMBL/GenBank/DDBJ databases">
        <title>Studying the diversity of plant-associated saprophytic bacteria and their role in host health and plant-pathogen interactions.</title>
        <authorList>
            <person name="Potnis N."/>
        </authorList>
    </citation>
    <scope>NUCLEOTIDE SEQUENCE [LARGE SCALE GENOMIC DNA]</scope>
    <source>
        <strain evidence="1 2">CFBP 7922</strain>
    </source>
</reference>